<name>A0A0R3W3H5_TAEAS</name>
<evidence type="ECO:0000313" key="10">
    <source>
        <dbReference type="Proteomes" id="UP000282613"/>
    </source>
</evidence>
<feature type="region of interest" description="Disordered" evidence="6">
    <location>
        <begin position="1165"/>
        <end position="1194"/>
    </location>
</feature>
<dbReference type="InterPro" id="IPR049730">
    <property type="entry name" value="SNF2/RAD54-like_C"/>
</dbReference>
<proteinExistence type="predicted"/>
<dbReference type="Pfam" id="PF00176">
    <property type="entry name" value="SNF2-rel_dom"/>
    <property type="match status" value="1"/>
</dbReference>
<feature type="region of interest" description="Disordered" evidence="6">
    <location>
        <begin position="1008"/>
        <end position="1058"/>
    </location>
</feature>
<dbReference type="GO" id="GO:0003677">
    <property type="term" value="F:DNA binding"/>
    <property type="evidence" value="ECO:0007669"/>
    <property type="project" value="InterPro"/>
</dbReference>
<dbReference type="GO" id="GO:0016887">
    <property type="term" value="F:ATP hydrolysis activity"/>
    <property type="evidence" value="ECO:0007669"/>
    <property type="project" value="TreeGrafter"/>
</dbReference>
<gene>
    <name evidence="9" type="ORF">TASK_LOCUS4471</name>
</gene>
<dbReference type="SUPFAM" id="SSF54160">
    <property type="entry name" value="Chromo domain-like"/>
    <property type="match status" value="2"/>
</dbReference>
<feature type="compositionally biased region" description="Low complexity" evidence="6">
    <location>
        <begin position="1778"/>
        <end position="1800"/>
    </location>
</feature>
<dbReference type="PROSITE" id="PS51192">
    <property type="entry name" value="HELICASE_ATP_BIND_1"/>
    <property type="match status" value="1"/>
</dbReference>
<sequence>MDGQDNRANDVEVAFTEAASSRQDVPPLSVDESSLASASELSTASDGAPRRASRRSRRMTHNSGSFVTETELEALLTEPSEHPTVQSSGRGNIAGEIINEEYETWVEVEQILKVRRTAPFPEILMHQSWGDKVEQYAHFVKFRDQSYWHCNWIPGSAILRMHPGMAKYFHRRNADLINIADEEYREVVGAEDESCRNDPPKIPSSDDDVDESTVDNLDPSAAPIVGGCSAPNLLKLQPKWGRRRYEYYIRNGVLSTYLYPERVLSASEVFRPTIFAPMRRKLGSTHKPIKKSSLTSMTRLREILVKWCDLDEAHATWETVEINLTHLDAMLPRYRRAGLQPLDPCGRRLLPSFVRRWILQLADAHLSQIASLYTLHLGEASRDQIIKLYQGSSRPLPPLPPSNWEENWIDKQPSYLSKWEGGRLHGYQLEGVRWLRKSFYNHINTILADEMGLGKTVQIVAMLYSLVKEEKRPGPFLIVAPLAVTMNWKREFAFWAPEMQVVVYTGDRQNRAMINEYCLYANKAFCIPAFHVMITSYEMISLERTTLTAFIWQVLVVDEAHRLKNKQSRLFRDLLSYDVEFKILLTGTPLQNNLDELIHLLHFLDPRKFSDVQALSTRWTSMTKEERAEALQITLKDHLLRRMKRDVIKDLPKKTEIIVLLSLTPLQNCSLQFGTSVFKLRRIYKMVLTKNYEALRTRNLMNPLLHLQKVCNHPYLMPSGEAMALRVPTPTVPSVGSAYAMAAMYEPRMLVESSAKLHLVMRMLRRLRDCGHRVLIFSHLVSMLDLIQMALYNEGFEFERLDGNVRGIHRQSAIDRFNSQGAAPFVFLLSTRAGGEGINLASADTVILFDSDWNPYRDMQALARAHRIGQSKHVLIYRLIMRDTVEERIIRVARSKLALTKIMDEDRAVDAVDISALTSAPAPSNEEKRHLLRLSRSEVHDILRTGLDGLFASDDEEYGESGAAEKDGAVTQVKDKQKPGMESGALIYDDGTLERLLDRDALSRVKETSKATEECADDIDSPPIVFSPCSRESVNASTQNDQDSEERYSPTDAKEHPMNAREMSGFWETLLKKRYERMLMQEEQEVSQGDPGSRRGLYGATEDSMIIIEDSDDSEPGHRPPNEGTGTAATIAMPDNAVAEADSDSVEIVKWASGSGSLLCSATSATATKSEAPEPGSDAEGLIARRRRSTRRVRPTALSLSAYHFITRAEDEDDDNYGYGGTSRPHRSNRRSRRGGTATAAESDEEFRPDSSMASSSSDDGGPNNNNGVREVPIDGGALHDSNENQSRSRRRTEHGLRGVAEEDFSRSPPGEEESQMADMYRQVDWQTDTTAMCSPLRDLLADLPEDVLFEDSKMTVFGFNAHERQLFLESVMRYGGRIRICLSTYMHSYGIPPKGTLPPPEWLPFTLRSKPPEKLFGYTNLFMRHLYSDPKVLDAEALRWSDGVPTEGVSGVAVLSRIAMMALIRAKAIQFEDCIAIPKNTSPPLQTVDDAFRFDIYDGGLTLLSSLWQQDMDQLSARFKELRSSLRTTVTPAASAPRSPSVVANSEPTLSLGSAEIGASSSGTLSVENRALSVILRKWHNRHDYMLLAGIHTYGYAAFGDILKDKRFSMLLLGLAERVLPPEKADPLAERVSNSDIAKEVREAYIFSPEVLCFLTDRLRMLEHALMVEQALAAVVLAVQGQTQADKSPDPPESLVQENAHLLVKLSKRLAKMGPIKRIKVPNNPEIASGVKRAVFDLHLLLEDLYADMPGLPAVLVCDDVDYAQPRFLMEESTAHQQEPQQQRPSPPITAATSPPFSTVLTPSTSYPVQPAVGVKSSSSAKVVEVLLDSE</sequence>
<feature type="compositionally biased region" description="Polar residues" evidence="6">
    <location>
        <begin position="1030"/>
        <end position="1041"/>
    </location>
</feature>
<dbReference type="SMART" id="SM00487">
    <property type="entry name" value="DEXDc"/>
    <property type="match status" value="1"/>
</dbReference>
<dbReference type="Pfam" id="PF06461">
    <property type="entry name" value="CHDII_SANT-like"/>
    <property type="match status" value="1"/>
</dbReference>
<evidence type="ECO:0000259" key="7">
    <source>
        <dbReference type="PROSITE" id="PS51192"/>
    </source>
</evidence>
<feature type="domain" description="Helicase ATP-binding" evidence="7">
    <location>
        <begin position="436"/>
        <end position="607"/>
    </location>
</feature>
<dbReference type="STRING" id="60517.A0A0R3W3H5"/>
<dbReference type="InterPro" id="IPR016197">
    <property type="entry name" value="Chromo-like_dom_sf"/>
</dbReference>
<dbReference type="InterPro" id="IPR038718">
    <property type="entry name" value="SNF2-like_sf"/>
</dbReference>
<keyword evidence="4" id="KW-0067">ATP-binding</keyword>
<dbReference type="Gene3D" id="1.10.10.60">
    <property type="entry name" value="Homeodomain-like"/>
    <property type="match status" value="1"/>
</dbReference>
<accession>A0A0R3W3H5</accession>
<feature type="compositionally biased region" description="Low complexity" evidence="6">
    <location>
        <begin position="28"/>
        <end position="46"/>
    </location>
</feature>
<dbReference type="EMBL" id="UYRS01018350">
    <property type="protein sequence ID" value="VDK33477.1"/>
    <property type="molecule type" value="Genomic_DNA"/>
</dbReference>
<dbReference type="GO" id="GO:0005634">
    <property type="term" value="C:nucleus"/>
    <property type="evidence" value="ECO:0007669"/>
    <property type="project" value="UniProtKB-SubCell"/>
</dbReference>
<dbReference type="CDD" id="cd18793">
    <property type="entry name" value="SF2_C_SNF"/>
    <property type="match status" value="1"/>
</dbReference>
<comment type="subcellular location">
    <subcellularLocation>
        <location evidence="1">Nucleus</location>
    </subcellularLocation>
</comment>
<dbReference type="InterPro" id="IPR012957">
    <property type="entry name" value="CHD_C2"/>
</dbReference>
<dbReference type="CDD" id="cd00024">
    <property type="entry name" value="CD_CSD"/>
    <property type="match status" value="1"/>
</dbReference>
<organism evidence="11">
    <name type="scientific">Taenia asiatica</name>
    <name type="common">Asian tapeworm</name>
    <dbReference type="NCBI Taxonomy" id="60517"/>
    <lineage>
        <taxon>Eukaryota</taxon>
        <taxon>Metazoa</taxon>
        <taxon>Spiralia</taxon>
        <taxon>Lophotrochozoa</taxon>
        <taxon>Platyhelminthes</taxon>
        <taxon>Cestoda</taxon>
        <taxon>Eucestoda</taxon>
        <taxon>Cyclophyllidea</taxon>
        <taxon>Taeniidae</taxon>
        <taxon>Taenia</taxon>
    </lineage>
</organism>
<reference evidence="11" key="1">
    <citation type="submission" date="2017-02" db="UniProtKB">
        <authorList>
            <consortium name="WormBaseParasite"/>
        </authorList>
    </citation>
    <scope>IDENTIFICATION</scope>
</reference>
<dbReference type="Gene3D" id="3.40.50.300">
    <property type="entry name" value="P-loop containing nucleotide triphosphate hydrolases"/>
    <property type="match status" value="1"/>
</dbReference>
<feature type="compositionally biased region" description="Basic and acidic residues" evidence="6">
    <location>
        <begin position="1045"/>
        <end position="1058"/>
    </location>
</feature>
<evidence type="ECO:0000256" key="1">
    <source>
        <dbReference type="ARBA" id="ARBA00004123"/>
    </source>
</evidence>
<keyword evidence="2" id="KW-0547">Nucleotide-binding</keyword>
<evidence type="ECO:0000313" key="11">
    <source>
        <dbReference type="WBParaSite" id="TASK_0000447001-mRNA-1"/>
    </source>
</evidence>
<feature type="compositionally biased region" description="Basic and acidic residues" evidence="6">
    <location>
        <begin position="190"/>
        <end position="199"/>
    </location>
</feature>
<dbReference type="SUPFAM" id="SSF52540">
    <property type="entry name" value="P-loop containing nucleoside triphosphate hydrolases"/>
    <property type="match status" value="2"/>
</dbReference>
<evidence type="ECO:0000256" key="6">
    <source>
        <dbReference type="SAM" id="MobiDB-lite"/>
    </source>
</evidence>
<feature type="region of interest" description="Disordered" evidence="6">
    <location>
        <begin position="190"/>
        <end position="213"/>
    </location>
</feature>
<dbReference type="PANTHER" id="PTHR45623:SF17">
    <property type="entry name" value="CHROMODOMAIN-HELICASE-DNA-BINDING PROTEIN 3-RELATED"/>
    <property type="match status" value="1"/>
</dbReference>
<evidence type="ECO:0000256" key="3">
    <source>
        <dbReference type="ARBA" id="ARBA00022801"/>
    </source>
</evidence>
<dbReference type="PROSITE" id="PS51194">
    <property type="entry name" value="HELICASE_CTER"/>
    <property type="match status" value="1"/>
</dbReference>
<keyword evidence="3" id="KW-0378">Hydrolase</keyword>
<feature type="compositionally biased region" description="Basic and acidic residues" evidence="6">
    <location>
        <begin position="1294"/>
        <end position="1306"/>
    </location>
</feature>
<feature type="compositionally biased region" description="Basic and acidic residues" evidence="6">
    <location>
        <begin position="963"/>
        <end position="979"/>
    </location>
</feature>
<dbReference type="InterPro" id="IPR009462">
    <property type="entry name" value="CHD_II_SANT-like"/>
</dbReference>
<dbReference type="InterPro" id="IPR000330">
    <property type="entry name" value="SNF2_N"/>
</dbReference>
<feature type="compositionally biased region" description="Basic residues" evidence="6">
    <location>
        <begin position="1224"/>
        <end position="1234"/>
    </location>
</feature>
<dbReference type="WBParaSite" id="TASK_0000447001-mRNA-1">
    <property type="protein sequence ID" value="TASK_0000447001-mRNA-1"/>
    <property type="gene ID" value="TASK_0000447001"/>
</dbReference>
<dbReference type="SMART" id="SM00490">
    <property type="entry name" value="HELICc"/>
    <property type="match status" value="1"/>
</dbReference>
<dbReference type="GO" id="GO:0000785">
    <property type="term" value="C:chromatin"/>
    <property type="evidence" value="ECO:0007669"/>
    <property type="project" value="TreeGrafter"/>
</dbReference>
<dbReference type="Gene3D" id="3.40.50.10810">
    <property type="entry name" value="Tandem AAA-ATPase domain"/>
    <property type="match status" value="1"/>
</dbReference>
<dbReference type="PANTHER" id="PTHR45623">
    <property type="entry name" value="CHROMODOMAIN-HELICASE-DNA-BINDING PROTEIN 3-RELATED-RELATED"/>
    <property type="match status" value="1"/>
</dbReference>
<feature type="compositionally biased region" description="Low complexity" evidence="6">
    <location>
        <begin position="1250"/>
        <end position="1268"/>
    </location>
</feature>
<feature type="domain" description="Helicase C-terminal" evidence="8">
    <location>
        <begin position="762"/>
        <end position="908"/>
    </location>
</feature>
<evidence type="ECO:0000313" key="9">
    <source>
        <dbReference type="EMBL" id="VDK33477.1"/>
    </source>
</evidence>
<dbReference type="GO" id="GO:0005524">
    <property type="term" value="F:ATP binding"/>
    <property type="evidence" value="ECO:0007669"/>
    <property type="project" value="UniProtKB-KW"/>
</dbReference>
<evidence type="ECO:0000256" key="2">
    <source>
        <dbReference type="ARBA" id="ARBA00022741"/>
    </source>
</evidence>
<dbReference type="OrthoDB" id="5857104at2759"/>
<feature type="region of interest" description="Disordered" evidence="6">
    <location>
        <begin position="1"/>
        <end position="64"/>
    </location>
</feature>
<feature type="region of interest" description="Disordered" evidence="6">
    <location>
        <begin position="958"/>
        <end position="984"/>
    </location>
</feature>
<dbReference type="Pfam" id="PF00271">
    <property type="entry name" value="Helicase_C"/>
    <property type="match status" value="1"/>
</dbReference>
<feature type="compositionally biased region" description="Basic residues" evidence="6">
    <location>
        <begin position="1184"/>
        <end position="1194"/>
    </location>
</feature>
<feature type="compositionally biased region" description="Basic and acidic residues" evidence="6">
    <location>
        <begin position="1"/>
        <end position="10"/>
    </location>
</feature>
<evidence type="ECO:0000256" key="4">
    <source>
        <dbReference type="ARBA" id="ARBA00022840"/>
    </source>
</evidence>
<dbReference type="InterPro" id="IPR001650">
    <property type="entry name" value="Helicase_C-like"/>
</dbReference>
<evidence type="ECO:0000259" key="8">
    <source>
        <dbReference type="PROSITE" id="PS51194"/>
    </source>
</evidence>
<dbReference type="GO" id="GO:0140658">
    <property type="term" value="F:ATP-dependent chromatin remodeler activity"/>
    <property type="evidence" value="ECO:0007669"/>
    <property type="project" value="TreeGrafter"/>
</dbReference>
<dbReference type="GO" id="GO:0003682">
    <property type="term" value="F:chromatin binding"/>
    <property type="evidence" value="ECO:0007669"/>
    <property type="project" value="TreeGrafter"/>
</dbReference>
<dbReference type="Proteomes" id="UP000282613">
    <property type="component" value="Unassembled WGS sequence"/>
</dbReference>
<dbReference type="SMART" id="SM01146">
    <property type="entry name" value="DUF1086"/>
    <property type="match status" value="1"/>
</dbReference>
<protein>
    <submittedName>
        <fullName evidence="11">SNF2 family N-terminal domain-containing protein</fullName>
    </submittedName>
</protein>
<keyword evidence="5" id="KW-0539">Nucleus</keyword>
<dbReference type="InterPro" id="IPR027417">
    <property type="entry name" value="P-loop_NTPase"/>
</dbReference>
<feature type="region of interest" description="Disordered" evidence="6">
    <location>
        <begin position="1774"/>
        <end position="1804"/>
    </location>
</feature>
<evidence type="ECO:0000256" key="5">
    <source>
        <dbReference type="ARBA" id="ARBA00023242"/>
    </source>
</evidence>
<reference evidence="9 10" key="2">
    <citation type="submission" date="2018-11" db="EMBL/GenBank/DDBJ databases">
        <authorList>
            <consortium name="Pathogen Informatics"/>
        </authorList>
    </citation>
    <scope>NUCLEOTIDE SEQUENCE [LARGE SCALE GENOMIC DNA]</scope>
</reference>
<dbReference type="Pfam" id="PF08074">
    <property type="entry name" value="CHDCT2"/>
    <property type="match status" value="1"/>
</dbReference>
<dbReference type="InterPro" id="IPR014001">
    <property type="entry name" value="Helicase_ATP-bd"/>
</dbReference>
<feature type="compositionally biased region" description="Basic residues" evidence="6">
    <location>
        <begin position="51"/>
        <end position="60"/>
    </location>
</feature>
<feature type="region of interest" description="Disordered" evidence="6">
    <location>
        <begin position="1212"/>
        <end position="1317"/>
    </location>
</feature>
<dbReference type="GO" id="GO:0042393">
    <property type="term" value="F:histone binding"/>
    <property type="evidence" value="ECO:0007669"/>
    <property type="project" value="TreeGrafter"/>
</dbReference>
<keyword evidence="10" id="KW-1185">Reference proteome</keyword>